<keyword evidence="6" id="KW-0804">Transcription</keyword>
<comment type="similarity">
    <text evidence="2">Belongs to the LysR transcriptional regulatory family.</text>
</comment>
<dbReference type="Gene3D" id="1.10.10.10">
    <property type="entry name" value="Winged helix-like DNA-binding domain superfamily/Winged helix DNA-binding domain"/>
    <property type="match status" value="1"/>
</dbReference>
<dbReference type="Pfam" id="PF00126">
    <property type="entry name" value="HTH_1"/>
    <property type="match status" value="1"/>
</dbReference>
<evidence type="ECO:0000256" key="4">
    <source>
        <dbReference type="ARBA" id="ARBA00023015"/>
    </source>
</evidence>
<evidence type="ECO:0000256" key="5">
    <source>
        <dbReference type="ARBA" id="ARBA00023125"/>
    </source>
</evidence>
<dbReference type="GO" id="GO:0000976">
    <property type="term" value="F:transcription cis-regulatory region binding"/>
    <property type="evidence" value="ECO:0007669"/>
    <property type="project" value="TreeGrafter"/>
</dbReference>
<evidence type="ECO:0000313" key="8">
    <source>
        <dbReference type="EMBL" id="QXI87816.1"/>
    </source>
</evidence>
<dbReference type="InterPro" id="IPR000847">
    <property type="entry name" value="LysR_HTH_N"/>
</dbReference>
<geneLocation type="plastid" evidence="8"/>
<dbReference type="PANTHER" id="PTHR30126">
    <property type="entry name" value="HTH-TYPE TRANSCRIPTIONAL REGULATOR"/>
    <property type="match status" value="1"/>
</dbReference>
<feature type="domain" description="HTH lysR-type" evidence="7">
    <location>
        <begin position="6"/>
        <end position="63"/>
    </location>
</feature>
<dbReference type="PANTHER" id="PTHR30126:SF39">
    <property type="entry name" value="HTH-TYPE TRANSCRIPTIONAL REGULATOR CYSL"/>
    <property type="match status" value="1"/>
</dbReference>
<comment type="function">
    <text evidence="1">Trans-acting transcriptional regulator of RuBisCO genes (rbcL and rbcS) expression.</text>
</comment>
<dbReference type="InterPro" id="IPR005119">
    <property type="entry name" value="LysR_subst-bd"/>
</dbReference>
<keyword evidence="8" id="KW-0934">Plastid</keyword>
<dbReference type="SUPFAM" id="SSF46785">
    <property type="entry name" value="Winged helix' DNA-binding domain"/>
    <property type="match status" value="1"/>
</dbReference>
<dbReference type="AlphaFoldDB" id="A0A8F4XKN4"/>
<evidence type="ECO:0000259" key="7">
    <source>
        <dbReference type="PROSITE" id="PS50931"/>
    </source>
</evidence>
<dbReference type="Pfam" id="PF03466">
    <property type="entry name" value="LysR_substrate"/>
    <property type="match status" value="1"/>
</dbReference>
<dbReference type="Gene3D" id="3.40.190.290">
    <property type="match status" value="1"/>
</dbReference>
<dbReference type="InterPro" id="IPR036388">
    <property type="entry name" value="WH-like_DNA-bd_sf"/>
</dbReference>
<gene>
    <name evidence="8" type="primary">rbcR</name>
</gene>
<keyword evidence="4" id="KW-0805">Transcription regulation</keyword>
<sequence>MKDFLFSMEQLNVLRVIKNEKSIKDAAKKLYLSQPALSLKIQSLESKIASPILERNKKQIYFTIIGHLLVKYSTKILQLYHEANHSIKHIKVLRKISLIIGSNESIGIYLLPKIIRLFCKAYSYACLTLEIESTHSISWDVFHGKVDIGIVVEEEIPYEVINYIYIIPYVDEEIVLILPKTYQLKTPSVITLEELYKLDFIGLNRDLMERKILNKILQKYNIKVENLKTKFELNSTEAIIRGVQAGLGVSFVSILSVKDQLLSKRINSVMVNSRRINKRISIIMNKKSYHSPLFKNFYTFCCFLRKNNKK</sequence>
<proteinExistence type="inferred from homology"/>
<dbReference type="PRINTS" id="PR00039">
    <property type="entry name" value="HTHLYSR"/>
</dbReference>
<dbReference type="InterPro" id="IPR036390">
    <property type="entry name" value="WH_DNA-bd_sf"/>
</dbReference>
<evidence type="ECO:0000256" key="3">
    <source>
        <dbReference type="ARBA" id="ARBA00018907"/>
    </source>
</evidence>
<dbReference type="PROSITE" id="PS50931">
    <property type="entry name" value="HTH_LYSR"/>
    <property type="match status" value="1"/>
</dbReference>
<keyword evidence="5" id="KW-0238">DNA-binding</keyword>
<protein>
    <recommendedName>
        <fullName evidence="3">Probable RuBisCO transcriptional regulator</fullName>
    </recommendedName>
</protein>
<accession>A0A8F4XKN4</accession>
<evidence type="ECO:0000256" key="2">
    <source>
        <dbReference type="ARBA" id="ARBA00009437"/>
    </source>
</evidence>
<name>A0A8F4XKN4_9PHAE</name>
<evidence type="ECO:0000256" key="1">
    <source>
        <dbReference type="ARBA" id="ARBA00003782"/>
    </source>
</evidence>
<dbReference type="SUPFAM" id="SSF53850">
    <property type="entry name" value="Periplasmic binding protein-like II"/>
    <property type="match status" value="1"/>
</dbReference>
<dbReference type="EMBL" id="MW784168">
    <property type="protein sequence ID" value="QXI87816.1"/>
    <property type="molecule type" value="Genomic_DNA"/>
</dbReference>
<reference evidence="8" key="1">
    <citation type="submission" date="2021-03" db="EMBL/GenBank/DDBJ databases">
        <title>The complete plastid genome of Sargassum mcclurei and phylogenetic analysis.</title>
        <authorList>
            <person name="Liu T."/>
        </authorList>
    </citation>
    <scope>NUCLEOTIDE SEQUENCE</scope>
    <source>
        <strain evidence="8">2017030085</strain>
    </source>
</reference>
<organism evidence="8">
    <name type="scientific">Sargassum mcclurei</name>
    <dbReference type="NCBI Taxonomy" id="127576"/>
    <lineage>
        <taxon>Eukaryota</taxon>
        <taxon>Sar</taxon>
        <taxon>Stramenopiles</taxon>
        <taxon>Ochrophyta</taxon>
        <taxon>PX clade</taxon>
        <taxon>Phaeophyceae</taxon>
        <taxon>Fucales</taxon>
        <taxon>Sargassaceae</taxon>
        <taxon>Sargassum</taxon>
    </lineage>
</organism>
<dbReference type="GO" id="GO:0003700">
    <property type="term" value="F:DNA-binding transcription factor activity"/>
    <property type="evidence" value="ECO:0007669"/>
    <property type="project" value="InterPro"/>
</dbReference>
<evidence type="ECO:0000256" key="6">
    <source>
        <dbReference type="ARBA" id="ARBA00023163"/>
    </source>
</evidence>